<dbReference type="RefSeq" id="WP_091062279.1">
    <property type="nucleotide sequence ID" value="NZ_FMDM01000005.1"/>
</dbReference>
<dbReference type="STRING" id="745366.GA0070213_105443"/>
<evidence type="ECO:0000313" key="2">
    <source>
        <dbReference type="Proteomes" id="UP000199360"/>
    </source>
</evidence>
<reference evidence="2" key="1">
    <citation type="submission" date="2016-06" db="EMBL/GenBank/DDBJ databases">
        <authorList>
            <person name="Varghese N."/>
            <person name="Submissions Spin"/>
        </authorList>
    </citation>
    <scope>NUCLEOTIDE SEQUENCE [LARGE SCALE GENOMIC DNA]</scope>
    <source>
        <strain evidence="2">DSM 45647</strain>
    </source>
</reference>
<dbReference type="Pfam" id="PF04075">
    <property type="entry name" value="F420H2_quin_red"/>
    <property type="match status" value="1"/>
</dbReference>
<dbReference type="SUPFAM" id="SSF50475">
    <property type="entry name" value="FMN-binding split barrel"/>
    <property type="match status" value="1"/>
</dbReference>
<sequence length="153" mass="17241">MARRRIPRWLARAPIPLYRHGLGRLLGRRLMMLEHRGRRSGLPRYVVLEVVDREPGALFLASGYGPGSQWFRNVRADPAVRVWTGPDRGMSARATVLTGEEVRQRLARYRQRHRRAAAALGRTLGIPELTGGGPLPADVDARLPLVRLDLAQR</sequence>
<keyword evidence="2" id="KW-1185">Reference proteome</keyword>
<organism evidence="1 2">
    <name type="scientific">Micromonospora humi</name>
    <dbReference type="NCBI Taxonomy" id="745366"/>
    <lineage>
        <taxon>Bacteria</taxon>
        <taxon>Bacillati</taxon>
        <taxon>Actinomycetota</taxon>
        <taxon>Actinomycetes</taxon>
        <taxon>Micromonosporales</taxon>
        <taxon>Micromonosporaceae</taxon>
        <taxon>Micromonospora</taxon>
    </lineage>
</organism>
<dbReference type="InterPro" id="IPR012349">
    <property type="entry name" value="Split_barrel_FMN-bd"/>
</dbReference>
<dbReference type="Gene3D" id="2.30.110.10">
    <property type="entry name" value="Electron Transport, Fmn-binding Protein, Chain A"/>
    <property type="match status" value="1"/>
</dbReference>
<dbReference type="Proteomes" id="UP000199360">
    <property type="component" value="Unassembled WGS sequence"/>
</dbReference>
<proteinExistence type="predicted"/>
<dbReference type="NCBIfam" id="TIGR00026">
    <property type="entry name" value="hi_GC_TIGR00026"/>
    <property type="match status" value="1"/>
</dbReference>
<dbReference type="AlphaFoldDB" id="A0A1C5IFU2"/>
<dbReference type="InterPro" id="IPR004378">
    <property type="entry name" value="F420H2_quin_Rdtase"/>
</dbReference>
<gene>
    <name evidence="1" type="ORF">GA0070213_105443</name>
</gene>
<accession>A0A1C5IFU2</accession>
<dbReference type="OrthoDB" id="163266at2"/>
<dbReference type="EMBL" id="FMDM01000005">
    <property type="protein sequence ID" value="SCG57257.1"/>
    <property type="molecule type" value="Genomic_DNA"/>
</dbReference>
<evidence type="ECO:0000313" key="1">
    <source>
        <dbReference type="EMBL" id="SCG57257.1"/>
    </source>
</evidence>
<name>A0A1C5IFU2_9ACTN</name>
<protein>
    <submittedName>
        <fullName evidence="1">Deazaflavin-dependent oxidoreductase, nitroreductase family</fullName>
    </submittedName>
</protein>
<dbReference type="GO" id="GO:0016491">
    <property type="term" value="F:oxidoreductase activity"/>
    <property type="evidence" value="ECO:0007669"/>
    <property type="project" value="InterPro"/>
</dbReference>